<dbReference type="FunFam" id="2.120.10.90:FF:000004">
    <property type="entry name" value="DNA gyrase subunit A"/>
    <property type="match status" value="1"/>
</dbReference>
<keyword evidence="7" id="KW-0175">Coiled coil</keyword>
<evidence type="ECO:0000256" key="5">
    <source>
        <dbReference type="ARBA" id="ARBA00023235"/>
    </source>
</evidence>
<dbReference type="GO" id="GO:0034335">
    <property type="term" value="F:DNA negative supercoiling activity"/>
    <property type="evidence" value="ECO:0007669"/>
    <property type="project" value="UniProtKB-ARBA"/>
</dbReference>
<dbReference type="FunFam" id="1.10.268.10:FF:000001">
    <property type="entry name" value="DNA gyrase subunit A"/>
    <property type="match status" value="1"/>
</dbReference>
<dbReference type="InterPro" id="IPR050220">
    <property type="entry name" value="Type_II_DNA_Topoisomerases"/>
</dbReference>
<proteinExistence type="predicted"/>
<dbReference type="Pfam" id="PF00521">
    <property type="entry name" value="DNA_topoisoIV"/>
    <property type="match status" value="1"/>
</dbReference>
<dbReference type="AlphaFoldDB" id="A0A9D1N7N0"/>
<dbReference type="Proteomes" id="UP000824130">
    <property type="component" value="Unassembled WGS sequence"/>
</dbReference>
<evidence type="ECO:0000256" key="7">
    <source>
        <dbReference type="SAM" id="Coils"/>
    </source>
</evidence>
<keyword evidence="3" id="KW-0799">Topoisomerase</keyword>
<dbReference type="Pfam" id="PF03989">
    <property type="entry name" value="DNA_gyraseA_C"/>
    <property type="match status" value="6"/>
</dbReference>
<evidence type="ECO:0000256" key="1">
    <source>
        <dbReference type="ARBA" id="ARBA00000185"/>
    </source>
</evidence>
<sequence length="476" mass="54070">RRTKFDLNKAEARAHILEGLRIALDNIDEIIKIIRSSYNDAREKLMDRFGLSEIQAQAILDMRLARLQGLEREKIENEYAELQKKIAYYKSLLADEKLLMGVIKDELLEIKEKYGDERRTRIVKDINDMDEEDLIEEKQVAITLTHLGYLKRIPADTYKTQKRGGKGITGLTTRENDFVSDLIMTSTHDNLMFFTNTGKVHRIKAYEIPEATRTARGTPAINFLNLMQRERITAVIPFRDFRDDKYLMAVTKDGTIKKTAISQFDTNRKTGLIAINLKDGDELVDIKQTSGDDNVIIITKNGKCICFSEDDVRPMGRIAGGVRAIKLEDDDEVISMELVQPHEELLVVTSKGYGKRTPVKDYKIQARGGKGLLTYDKSKFNKTGELVGALVVDDEDEVLLINSEGTIIRIAAADISKLGRATQGVKIMRADDDVNIISIAKVIREDEHEMDVKLAMKKKAEKKKEKEESEQTKMKL</sequence>
<name>A0A9D1N7N0_9FIRM</name>
<dbReference type="EMBL" id="DVOB01000174">
    <property type="protein sequence ID" value="HIU96674.1"/>
    <property type="molecule type" value="Genomic_DNA"/>
</dbReference>
<feature type="coiled-coil region" evidence="7">
    <location>
        <begin position="65"/>
        <end position="92"/>
    </location>
</feature>
<dbReference type="Gene3D" id="2.120.10.90">
    <property type="entry name" value="DNA gyrase/topoisomerase IV, subunit A, C-terminal"/>
    <property type="match status" value="1"/>
</dbReference>
<dbReference type="PROSITE" id="PS52040">
    <property type="entry name" value="TOPO_IIA"/>
    <property type="match status" value="1"/>
</dbReference>
<evidence type="ECO:0000256" key="2">
    <source>
        <dbReference type="ARBA" id="ARBA00012895"/>
    </source>
</evidence>
<keyword evidence="4 6" id="KW-0238">DNA-binding</keyword>
<feature type="domain" description="Topo IIA-type catalytic" evidence="8">
    <location>
        <begin position="1"/>
        <end position="134"/>
    </location>
</feature>
<dbReference type="InterPro" id="IPR002205">
    <property type="entry name" value="Topo_IIA_dom_A"/>
</dbReference>
<accession>A0A9D1N7N0</accession>
<evidence type="ECO:0000256" key="6">
    <source>
        <dbReference type="PROSITE-ProRule" id="PRU01384"/>
    </source>
</evidence>
<dbReference type="InterPro" id="IPR013760">
    <property type="entry name" value="Topo_IIA-like_dom_sf"/>
</dbReference>
<keyword evidence="5" id="KW-0413">Isomerase</keyword>
<reference evidence="9" key="1">
    <citation type="submission" date="2020-10" db="EMBL/GenBank/DDBJ databases">
        <authorList>
            <person name="Gilroy R."/>
        </authorList>
    </citation>
    <scope>NUCLEOTIDE SEQUENCE</scope>
    <source>
        <strain evidence="9">ChiSjej4B22-8349</strain>
    </source>
</reference>
<dbReference type="GO" id="GO:0005524">
    <property type="term" value="F:ATP binding"/>
    <property type="evidence" value="ECO:0007669"/>
    <property type="project" value="InterPro"/>
</dbReference>
<dbReference type="InterPro" id="IPR035516">
    <property type="entry name" value="Gyrase/topoIV_suA_C"/>
</dbReference>
<feature type="non-terminal residue" evidence="9">
    <location>
        <position position="1"/>
    </location>
</feature>
<dbReference type="PANTHER" id="PTHR43493:SF5">
    <property type="entry name" value="DNA GYRASE SUBUNIT A, CHLOROPLASTIC_MITOCHONDRIAL"/>
    <property type="match status" value="1"/>
</dbReference>
<reference evidence="9" key="2">
    <citation type="journal article" date="2021" name="PeerJ">
        <title>Extensive microbial diversity within the chicken gut microbiome revealed by metagenomics and culture.</title>
        <authorList>
            <person name="Gilroy R."/>
            <person name="Ravi A."/>
            <person name="Getino M."/>
            <person name="Pursley I."/>
            <person name="Horton D.L."/>
            <person name="Alikhan N.F."/>
            <person name="Baker D."/>
            <person name="Gharbi K."/>
            <person name="Hall N."/>
            <person name="Watson M."/>
            <person name="Adriaenssens E.M."/>
            <person name="Foster-Nyarko E."/>
            <person name="Jarju S."/>
            <person name="Secka A."/>
            <person name="Antonio M."/>
            <person name="Oren A."/>
            <person name="Chaudhuri R.R."/>
            <person name="La Ragione R."/>
            <person name="Hildebrand F."/>
            <person name="Pallen M.J."/>
        </authorList>
    </citation>
    <scope>NUCLEOTIDE SEQUENCE</scope>
    <source>
        <strain evidence="9">ChiSjej4B22-8349</strain>
    </source>
</reference>
<comment type="catalytic activity">
    <reaction evidence="1">
        <text>ATP-dependent breakage, passage and rejoining of double-stranded DNA.</text>
        <dbReference type="EC" id="5.6.2.2"/>
    </reaction>
</comment>
<dbReference type="GO" id="GO:0003677">
    <property type="term" value="F:DNA binding"/>
    <property type="evidence" value="ECO:0007669"/>
    <property type="project" value="UniProtKB-UniRule"/>
</dbReference>
<comment type="caution">
    <text evidence="6">Lacks conserved residue(s) required for the propagation of feature annotation.</text>
</comment>
<gene>
    <name evidence="9" type="ORF">IAD25_08235</name>
</gene>
<dbReference type="InterPro" id="IPR006691">
    <property type="entry name" value="GyrA/parC_rep"/>
</dbReference>
<evidence type="ECO:0000256" key="3">
    <source>
        <dbReference type="ARBA" id="ARBA00023029"/>
    </source>
</evidence>
<protein>
    <recommendedName>
        <fullName evidence="2">DNA topoisomerase (ATP-hydrolyzing)</fullName>
        <ecNumber evidence="2">5.6.2.2</ecNumber>
    </recommendedName>
</protein>
<dbReference type="Gene3D" id="1.10.268.10">
    <property type="entry name" value="Topoisomerase, domain 3"/>
    <property type="match status" value="1"/>
</dbReference>
<dbReference type="SUPFAM" id="SSF56719">
    <property type="entry name" value="Type II DNA topoisomerase"/>
    <property type="match status" value="1"/>
</dbReference>
<dbReference type="SUPFAM" id="SSF101904">
    <property type="entry name" value="GyrA/ParC C-terminal domain-like"/>
    <property type="match status" value="1"/>
</dbReference>
<dbReference type="EC" id="5.6.2.2" evidence="2"/>
<dbReference type="GO" id="GO:0005737">
    <property type="term" value="C:cytoplasm"/>
    <property type="evidence" value="ECO:0007669"/>
    <property type="project" value="TreeGrafter"/>
</dbReference>
<evidence type="ECO:0000259" key="8">
    <source>
        <dbReference type="PROSITE" id="PS52040"/>
    </source>
</evidence>
<evidence type="ECO:0000313" key="9">
    <source>
        <dbReference type="EMBL" id="HIU96674.1"/>
    </source>
</evidence>
<evidence type="ECO:0000313" key="10">
    <source>
        <dbReference type="Proteomes" id="UP000824130"/>
    </source>
</evidence>
<dbReference type="GO" id="GO:0006265">
    <property type="term" value="P:DNA topological change"/>
    <property type="evidence" value="ECO:0007669"/>
    <property type="project" value="InterPro"/>
</dbReference>
<comment type="caution">
    <text evidence="9">The sequence shown here is derived from an EMBL/GenBank/DDBJ whole genome shotgun (WGS) entry which is preliminary data.</text>
</comment>
<dbReference type="InterPro" id="IPR013757">
    <property type="entry name" value="Topo_IIA_A_a_sf"/>
</dbReference>
<dbReference type="PANTHER" id="PTHR43493">
    <property type="entry name" value="DNA GYRASE/TOPOISOMERASE SUBUNIT A"/>
    <property type="match status" value="1"/>
</dbReference>
<organism evidence="9 10">
    <name type="scientific">Candidatus Allocopromorpha excrementipullorum</name>
    <dbReference type="NCBI Taxonomy" id="2840743"/>
    <lineage>
        <taxon>Bacteria</taxon>
        <taxon>Bacillati</taxon>
        <taxon>Bacillota</taxon>
        <taxon>Clostridia</taxon>
        <taxon>Eubacteriales</taxon>
        <taxon>Eubacteriaceae</taxon>
        <taxon>Eubacteriaceae incertae sedis</taxon>
        <taxon>Candidatus Allocopromorpha</taxon>
    </lineage>
</organism>
<evidence type="ECO:0000256" key="4">
    <source>
        <dbReference type="ARBA" id="ARBA00023125"/>
    </source>
</evidence>
<dbReference type="GO" id="GO:0009330">
    <property type="term" value="C:DNA topoisomerase type II (double strand cut, ATP-hydrolyzing) complex"/>
    <property type="evidence" value="ECO:0007669"/>
    <property type="project" value="TreeGrafter"/>
</dbReference>